<sequence>MDTVSLHVISVFACAARMWWIAHIEGCPKRVNHAAVAVNHKIYSFGGYSTGEDCRRYASMDVHVLNTHTNRWFKHPVSDLPYFENDDILPYKRYGHTAVVYKEYIYIWGGRNDRSPCSVLFRFDTFWHCWTAPPTTGSIPLARDGHSACVWKHYMYIFGGYEDETDLFGKQVYYLDLETFEWNYAICGGSEPTSRDFHTTVCIGDKIYLFGGRGATLSPMNQPLETYCNTVWYLDMRTLYWHSCKSTGDIPVGRRSNSAFVHNGKMYIFGGYNAVEGLHYNDLYMFDPVKFHWTMVQPHGQSPCERRRQACANVGDRVFIFGGTSPMNRTREENALAGIDGLVDHSDMFVLDFSPSLKTLCMVAVKNYGLYYSDLPQTLKVELYNMQAPNKITINRPSNSAG</sequence>
<reference evidence="1" key="2">
    <citation type="submission" date="2024-08" db="UniProtKB">
        <authorList>
            <consortium name="EnsemblMetazoa"/>
        </authorList>
    </citation>
    <scope>IDENTIFICATION</scope>
</reference>
<dbReference type="Proteomes" id="UP000019118">
    <property type="component" value="Unassembled WGS sequence"/>
</dbReference>
<dbReference type="InterPro" id="IPR015915">
    <property type="entry name" value="Kelch-typ_b-propeller"/>
</dbReference>
<dbReference type="GO" id="GO:0003682">
    <property type="term" value="F:chromatin binding"/>
    <property type="evidence" value="ECO:0007669"/>
    <property type="project" value="InterPro"/>
</dbReference>
<dbReference type="InterPro" id="IPR052637">
    <property type="entry name" value="KLHDC3-like"/>
</dbReference>
<keyword evidence="2" id="KW-1185">Reference proteome</keyword>
<proteinExistence type="predicted"/>
<reference evidence="2" key="1">
    <citation type="journal article" date="2013" name="Genome Biol.">
        <title>Draft genome of the mountain pine beetle, Dendroctonus ponderosae Hopkins, a major forest pest.</title>
        <authorList>
            <person name="Keeling C.I."/>
            <person name="Yuen M.M."/>
            <person name="Liao N.Y."/>
            <person name="Docking T.R."/>
            <person name="Chan S.K."/>
            <person name="Taylor G.A."/>
            <person name="Palmquist D.L."/>
            <person name="Jackman S.D."/>
            <person name="Nguyen A."/>
            <person name="Li M."/>
            <person name="Henderson H."/>
            <person name="Janes J.K."/>
            <person name="Zhao Y."/>
            <person name="Pandoh P."/>
            <person name="Moore R."/>
            <person name="Sperling F.A."/>
            <person name="Huber D.P."/>
            <person name="Birol I."/>
            <person name="Jones S.J."/>
            <person name="Bohlmann J."/>
        </authorList>
    </citation>
    <scope>NUCLEOTIDE SEQUENCE</scope>
</reference>
<protein>
    <recommendedName>
        <fullName evidence="3">Kelch domain-containing protein 3</fullName>
    </recommendedName>
</protein>
<evidence type="ECO:0008006" key="3">
    <source>
        <dbReference type="Google" id="ProtNLM"/>
    </source>
</evidence>
<dbReference type="EnsemblMetazoa" id="XM_019904579.1">
    <property type="protein sequence ID" value="XP_019760138.1"/>
    <property type="gene ID" value="LOC109537720"/>
</dbReference>
<dbReference type="PANTHER" id="PTHR46461:SF1">
    <property type="entry name" value="KELCH DOMAIN-CONTAINING PROTEIN 3"/>
    <property type="match status" value="1"/>
</dbReference>
<dbReference type="Pfam" id="PF07646">
    <property type="entry name" value="Kelch_2"/>
    <property type="match status" value="1"/>
</dbReference>
<dbReference type="Gene3D" id="2.120.10.80">
    <property type="entry name" value="Kelch-type beta propeller"/>
    <property type="match status" value="2"/>
</dbReference>
<dbReference type="KEGG" id="dpa:109537720"/>
<dbReference type="RefSeq" id="XP_019760138.1">
    <property type="nucleotide sequence ID" value="XM_019904579.2"/>
</dbReference>
<name>A0AAR5PGG8_DENPD</name>
<dbReference type="Pfam" id="PF24681">
    <property type="entry name" value="Kelch_KLHDC2_KLHL20_DRC7"/>
    <property type="match status" value="1"/>
</dbReference>
<evidence type="ECO:0000313" key="1">
    <source>
        <dbReference type="EnsemblMetazoa" id="XP_019760138.1"/>
    </source>
</evidence>
<dbReference type="InterPro" id="IPR011498">
    <property type="entry name" value="Kelch_2"/>
</dbReference>
<dbReference type="AlphaFoldDB" id="A0AAR5PGG8"/>
<organism evidence="1 2">
    <name type="scientific">Dendroctonus ponderosae</name>
    <name type="common">Mountain pine beetle</name>
    <dbReference type="NCBI Taxonomy" id="77166"/>
    <lineage>
        <taxon>Eukaryota</taxon>
        <taxon>Metazoa</taxon>
        <taxon>Ecdysozoa</taxon>
        <taxon>Arthropoda</taxon>
        <taxon>Hexapoda</taxon>
        <taxon>Insecta</taxon>
        <taxon>Pterygota</taxon>
        <taxon>Neoptera</taxon>
        <taxon>Endopterygota</taxon>
        <taxon>Coleoptera</taxon>
        <taxon>Polyphaga</taxon>
        <taxon>Cucujiformia</taxon>
        <taxon>Curculionidae</taxon>
        <taxon>Scolytinae</taxon>
        <taxon>Dendroctonus</taxon>
    </lineage>
</organism>
<evidence type="ECO:0000313" key="2">
    <source>
        <dbReference type="Proteomes" id="UP000019118"/>
    </source>
</evidence>
<accession>A0AAR5PGG8</accession>
<dbReference type="SUPFAM" id="SSF117281">
    <property type="entry name" value="Kelch motif"/>
    <property type="match status" value="2"/>
</dbReference>
<dbReference type="PANTHER" id="PTHR46461">
    <property type="entry name" value="KELCH DOMAIN-CONTAINING PROTEIN 3"/>
    <property type="match status" value="1"/>
</dbReference>
<dbReference type="GeneID" id="109537720"/>
<dbReference type="GO" id="GO:0005737">
    <property type="term" value="C:cytoplasm"/>
    <property type="evidence" value="ECO:0007669"/>
    <property type="project" value="TreeGrafter"/>
</dbReference>